<evidence type="ECO:0000313" key="10">
    <source>
        <dbReference type="EMBL" id="MCE0482130.1"/>
    </source>
</evidence>
<dbReference type="Pfam" id="PF01595">
    <property type="entry name" value="CNNM"/>
    <property type="match status" value="1"/>
</dbReference>
<evidence type="ECO:0000313" key="11">
    <source>
        <dbReference type="Proteomes" id="UP000823775"/>
    </source>
</evidence>
<evidence type="ECO:0000256" key="3">
    <source>
        <dbReference type="ARBA" id="ARBA00022989"/>
    </source>
</evidence>
<dbReference type="PANTHER" id="PTHR12064:SF74">
    <property type="entry name" value="CNNM TRANSMEMBRANE DOMAIN-CONTAINING PROTEIN"/>
    <property type="match status" value="1"/>
</dbReference>
<feature type="compositionally biased region" description="Basic and acidic residues" evidence="6">
    <location>
        <begin position="341"/>
        <end position="351"/>
    </location>
</feature>
<dbReference type="InterPro" id="IPR045095">
    <property type="entry name" value="ACDP"/>
</dbReference>
<reference evidence="10 11" key="1">
    <citation type="journal article" date="2021" name="BMC Genomics">
        <title>Datura genome reveals duplications of psychoactive alkaloid biosynthetic genes and high mutation rate following tissue culture.</title>
        <authorList>
            <person name="Rajewski A."/>
            <person name="Carter-House D."/>
            <person name="Stajich J."/>
            <person name="Litt A."/>
        </authorList>
    </citation>
    <scope>NUCLEOTIDE SEQUENCE [LARGE SCALE GENOMIC DNA]</scope>
    <source>
        <strain evidence="10">AR-01</strain>
    </source>
</reference>
<dbReference type="PROSITE" id="PS51846">
    <property type="entry name" value="CNNM"/>
    <property type="match status" value="1"/>
</dbReference>
<proteinExistence type="predicted"/>
<comment type="caution">
    <text evidence="10">The sequence shown here is derived from an EMBL/GenBank/DDBJ whole genome shotgun (WGS) entry which is preliminary data.</text>
</comment>
<evidence type="ECO:0000256" key="8">
    <source>
        <dbReference type="SAM" id="SignalP"/>
    </source>
</evidence>
<evidence type="ECO:0000256" key="4">
    <source>
        <dbReference type="ARBA" id="ARBA00023136"/>
    </source>
</evidence>
<evidence type="ECO:0000256" key="6">
    <source>
        <dbReference type="SAM" id="MobiDB-lite"/>
    </source>
</evidence>
<evidence type="ECO:0000256" key="5">
    <source>
        <dbReference type="PROSITE-ProRule" id="PRU01193"/>
    </source>
</evidence>
<keyword evidence="8" id="KW-0732">Signal</keyword>
<organism evidence="10 11">
    <name type="scientific">Datura stramonium</name>
    <name type="common">Jimsonweed</name>
    <name type="synonym">Common thornapple</name>
    <dbReference type="NCBI Taxonomy" id="4076"/>
    <lineage>
        <taxon>Eukaryota</taxon>
        <taxon>Viridiplantae</taxon>
        <taxon>Streptophyta</taxon>
        <taxon>Embryophyta</taxon>
        <taxon>Tracheophyta</taxon>
        <taxon>Spermatophyta</taxon>
        <taxon>Magnoliopsida</taxon>
        <taxon>eudicotyledons</taxon>
        <taxon>Gunneridae</taxon>
        <taxon>Pentapetalae</taxon>
        <taxon>asterids</taxon>
        <taxon>lamiids</taxon>
        <taxon>Solanales</taxon>
        <taxon>Solanaceae</taxon>
        <taxon>Solanoideae</taxon>
        <taxon>Datureae</taxon>
        <taxon>Datura</taxon>
    </lineage>
</organism>
<dbReference type="EMBL" id="JACEIK010005741">
    <property type="protein sequence ID" value="MCE0482130.1"/>
    <property type="molecule type" value="Genomic_DNA"/>
</dbReference>
<comment type="subcellular location">
    <subcellularLocation>
        <location evidence="1">Membrane</location>
        <topology evidence="1">Multi-pass membrane protein</topology>
    </subcellularLocation>
</comment>
<name>A0ABS8VP51_DATST</name>
<feature type="transmembrane region" description="Helical" evidence="7">
    <location>
        <begin position="101"/>
        <end position="124"/>
    </location>
</feature>
<dbReference type="SUPFAM" id="SSF54631">
    <property type="entry name" value="CBS-domain pair"/>
    <property type="match status" value="1"/>
</dbReference>
<evidence type="ECO:0000259" key="9">
    <source>
        <dbReference type="PROSITE" id="PS51846"/>
    </source>
</evidence>
<dbReference type="InterPro" id="IPR002550">
    <property type="entry name" value="CNNM"/>
</dbReference>
<feature type="signal peptide" evidence="8">
    <location>
        <begin position="1"/>
        <end position="21"/>
    </location>
</feature>
<dbReference type="Gene3D" id="3.10.580.10">
    <property type="entry name" value="CBS-domain"/>
    <property type="match status" value="1"/>
</dbReference>
<keyword evidence="4 5" id="KW-0472">Membrane</keyword>
<evidence type="ECO:0000256" key="7">
    <source>
        <dbReference type="SAM" id="Phobius"/>
    </source>
</evidence>
<accession>A0ABS8VP51</accession>
<keyword evidence="2 5" id="KW-0812">Transmembrane</keyword>
<gene>
    <name evidence="10" type="primary">CBSDUF3_2</name>
    <name evidence="10" type="ORF">HAX54_040567</name>
</gene>
<feature type="region of interest" description="Disordered" evidence="6">
    <location>
        <begin position="341"/>
        <end position="371"/>
    </location>
</feature>
<evidence type="ECO:0000256" key="2">
    <source>
        <dbReference type="ARBA" id="ARBA00022692"/>
    </source>
</evidence>
<feature type="chain" id="PRO_5045679805" evidence="8">
    <location>
        <begin position="22"/>
        <end position="438"/>
    </location>
</feature>
<keyword evidence="11" id="KW-1185">Reference proteome</keyword>
<dbReference type="PANTHER" id="PTHR12064">
    <property type="entry name" value="METAL TRANSPORTER CNNM"/>
    <property type="match status" value="1"/>
</dbReference>
<dbReference type="InterPro" id="IPR044751">
    <property type="entry name" value="Ion_transp-like_CBS"/>
</dbReference>
<keyword evidence="3 5" id="KW-1133">Transmembrane helix</keyword>
<feature type="transmembrane region" description="Helical" evidence="7">
    <location>
        <begin position="71"/>
        <end position="89"/>
    </location>
</feature>
<dbReference type="InterPro" id="IPR046342">
    <property type="entry name" value="CBS_dom_sf"/>
</dbReference>
<dbReference type="CDD" id="cd04590">
    <property type="entry name" value="CBS_pair_CorC_HlyC_assoc"/>
    <property type="match status" value="1"/>
</dbReference>
<protein>
    <submittedName>
        <fullName evidence="10">DUF21 domain-containing protein</fullName>
    </submittedName>
</protein>
<dbReference type="Proteomes" id="UP000823775">
    <property type="component" value="Unassembled WGS sequence"/>
</dbReference>
<feature type="domain" description="CNNM transmembrane" evidence="9">
    <location>
        <begin position="1"/>
        <end position="168"/>
    </location>
</feature>
<evidence type="ECO:0000256" key="1">
    <source>
        <dbReference type="ARBA" id="ARBA00004141"/>
    </source>
</evidence>
<sequence length="438" mass="48805">MFAGTMSGLTLGLMSLSLVDLEVLAKSGTPSDRKNAAKILPVVQNQHLLLCTLLICNAAAMEALPIFLDSLITAWGAILVSVTLILLFGEIIPQSVCSRHGLAIGATMAPFVRVLVWICFPIAYPISKLLDYLLGHQNNGLFRRAELKTLVHFHGNQAGKGGELTNDETTIIAGALELHEKRAGDSMTPISETFSIDIDGKLDRDLTNLILEKGHSRIPVYSEQPTNIIGLLLVKNLLTIHPEDETLVKNVTIRRIPRVPYSMRLDDILNEFQKGHSHMAVVVRECNKKTDQPADDSEHLLFALASLLLLSRKTFSDMNVPRCFPYLDSVQDVRVDIDYERPPSEKSRSLQEGKISLPNGGNTSSKRNRSRRFSKDMNADILRIDENDLPNIPNDEEAVGIITMEDVIEELLQVKSLKILDFNAFHDFFSVKVLKCRF</sequence>